<comment type="caution">
    <text evidence="1">The sequence shown here is derived from an EMBL/GenBank/DDBJ whole genome shotgun (WGS) entry which is preliminary data.</text>
</comment>
<dbReference type="Gene3D" id="1.10.246.150">
    <property type="match status" value="1"/>
</dbReference>
<dbReference type="InterPro" id="IPR053746">
    <property type="entry name" value="Viral_HT_Connector_Assembly"/>
</dbReference>
<gene>
    <name evidence="1" type="ORF">GCM10010412_041380</name>
</gene>
<name>A0ABN3S0S4_9ACTN</name>
<dbReference type="Proteomes" id="UP001501666">
    <property type="component" value="Unassembled WGS sequence"/>
</dbReference>
<proteinExistence type="predicted"/>
<organism evidence="1 2">
    <name type="scientific">Nonomuraea recticatena</name>
    <dbReference type="NCBI Taxonomy" id="46178"/>
    <lineage>
        <taxon>Bacteria</taxon>
        <taxon>Bacillati</taxon>
        <taxon>Actinomycetota</taxon>
        <taxon>Actinomycetes</taxon>
        <taxon>Streptosporangiales</taxon>
        <taxon>Streptosporangiaceae</taxon>
        <taxon>Nonomuraea</taxon>
    </lineage>
</organism>
<evidence type="ECO:0000313" key="1">
    <source>
        <dbReference type="EMBL" id="GAA2665234.1"/>
    </source>
</evidence>
<dbReference type="EMBL" id="BAAATE010000010">
    <property type="protein sequence ID" value="GAA2665234.1"/>
    <property type="molecule type" value="Genomic_DNA"/>
</dbReference>
<keyword evidence="2" id="KW-1185">Reference proteome</keyword>
<reference evidence="1 2" key="1">
    <citation type="journal article" date="2019" name="Int. J. Syst. Evol. Microbiol.">
        <title>The Global Catalogue of Microorganisms (GCM) 10K type strain sequencing project: providing services to taxonomists for standard genome sequencing and annotation.</title>
        <authorList>
            <consortium name="The Broad Institute Genomics Platform"/>
            <consortium name="The Broad Institute Genome Sequencing Center for Infectious Disease"/>
            <person name="Wu L."/>
            <person name="Ma J."/>
        </authorList>
    </citation>
    <scope>NUCLEOTIDE SEQUENCE [LARGE SCALE GENOMIC DNA]</scope>
    <source>
        <strain evidence="1 2">JCM 6835</strain>
    </source>
</reference>
<protein>
    <submittedName>
        <fullName evidence="1">Uncharacterized protein</fullName>
    </submittedName>
</protein>
<dbReference type="RefSeq" id="WP_346148657.1">
    <property type="nucleotide sequence ID" value="NZ_BAAATE010000010.1"/>
</dbReference>
<evidence type="ECO:0000313" key="2">
    <source>
        <dbReference type="Proteomes" id="UP001501666"/>
    </source>
</evidence>
<accession>A0ABN3S0S4</accession>
<sequence length="115" mass="12471">MLAQVSDVQVRLGRPLTVDEASRVQALIEDVSALVITYCRKDFTPAVPADVKATTCSEVIRLLNSNPGIIAEEIGEISTRYSAFRFGLSSDARAVLRPYRRRIASVPAKGVPVGL</sequence>